<dbReference type="Gene3D" id="3.30.470.20">
    <property type="entry name" value="ATP-grasp fold, B domain"/>
    <property type="match status" value="1"/>
</dbReference>
<evidence type="ECO:0000259" key="1">
    <source>
        <dbReference type="Pfam" id="PF02955"/>
    </source>
</evidence>
<sequence length="344" mass="38228">MRLLILTGRPDCLGENDVPIGNAFCRFGWEVIFGEITAIGSEDHRYFTRGVLVAPSGEPHQLGSAAQGTRGIYFIDECQLVLFNGGVPSSISHDVWQMLWLASQHTPFVNSIEGTLFLETKHALGLVVPKEHRAFAYASNEFSLLWERYRQSPDRCWVAKPPNAYCGQNVFLLPPNGPNVRAILQCLTGNADAQSRFGRLTERDSLVKQHQFQYGPDGFKAQYAILEHFISEVAQGEKRVIVACGRAVAWHGRKASLDDHRSNIAQGGKPIPVELHSNEVELAELVGRKLMDYGINFVGLDMAYPYIIDLNLTNPGGLYDAKLASGLDQSDQVAKLMMSHFQNQ</sequence>
<evidence type="ECO:0000313" key="2">
    <source>
        <dbReference type="EMBL" id="KRQ11567.1"/>
    </source>
</evidence>
<dbReference type="SUPFAM" id="SSF56059">
    <property type="entry name" value="Glutathione synthetase ATP-binding domain-like"/>
    <property type="match status" value="1"/>
</dbReference>
<evidence type="ECO:0000313" key="3">
    <source>
        <dbReference type="Proteomes" id="UP000051936"/>
    </source>
</evidence>
<proteinExistence type="predicted"/>
<dbReference type="STRING" id="989370.AOQ71_17680"/>
<dbReference type="Pfam" id="PF02955">
    <property type="entry name" value="GSH-S_ATP"/>
    <property type="match status" value="1"/>
</dbReference>
<feature type="domain" description="Prokaryotic glutathione synthetase ATP-binding" evidence="1">
    <location>
        <begin position="221"/>
        <end position="320"/>
    </location>
</feature>
<dbReference type="Proteomes" id="UP000051936">
    <property type="component" value="Unassembled WGS sequence"/>
</dbReference>
<comment type="caution">
    <text evidence="2">The sequence shown here is derived from an EMBL/GenBank/DDBJ whole genome shotgun (WGS) entry which is preliminary data.</text>
</comment>
<dbReference type="GO" id="GO:0005737">
    <property type="term" value="C:cytoplasm"/>
    <property type="evidence" value="ECO:0007669"/>
    <property type="project" value="TreeGrafter"/>
</dbReference>
<dbReference type="OrthoDB" id="3594003at2"/>
<dbReference type="RefSeq" id="WP_057748489.1">
    <property type="nucleotide sequence ID" value="NZ_LJYG01000077.1"/>
</dbReference>
<protein>
    <submittedName>
        <fullName evidence="2">Glutathione synthase</fullName>
    </submittedName>
</protein>
<organism evidence="2 3">
    <name type="scientific">Bradyrhizobium manausense</name>
    <dbReference type="NCBI Taxonomy" id="989370"/>
    <lineage>
        <taxon>Bacteria</taxon>
        <taxon>Pseudomonadati</taxon>
        <taxon>Pseudomonadota</taxon>
        <taxon>Alphaproteobacteria</taxon>
        <taxon>Hyphomicrobiales</taxon>
        <taxon>Nitrobacteraceae</taxon>
        <taxon>Bradyrhizobium</taxon>
    </lineage>
</organism>
<accession>A0A0R3DXL4</accession>
<dbReference type="PANTHER" id="PTHR21621">
    <property type="entry name" value="RIBOSOMAL PROTEIN S6 MODIFICATION PROTEIN"/>
    <property type="match status" value="1"/>
</dbReference>
<dbReference type="InterPro" id="IPR004218">
    <property type="entry name" value="GSHS_ATP-bd"/>
</dbReference>
<keyword evidence="3" id="KW-1185">Reference proteome</keyword>
<name>A0A0R3DXL4_9BRAD</name>
<dbReference type="GO" id="GO:0005524">
    <property type="term" value="F:ATP binding"/>
    <property type="evidence" value="ECO:0007669"/>
    <property type="project" value="InterPro"/>
</dbReference>
<dbReference type="AlphaFoldDB" id="A0A0R3DXL4"/>
<dbReference type="EMBL" id="LJYG01000077">
    <property type="protein sequence ID" value="KRQ11567.1"/>
    <property type="molecule type" value="Genomic_DNA"/>
</dbReference>
<dbReference type="PANTHER" id="PTHR21621:SF4">
    <property type="entry name" value="GLUTATHIONE SYNTHETASE"/>
    <property type="match status" value="1"/>
</dbReference>
<reference evidence="2 3" key="1">
    <citation type="submission" date="2015-09" db="EMBL/GenBank/DDBJ databases">
        <title>Draft Genome Sequence of Bradyrhizobium manausense Strain BR 3351T, a Novel Symbiotic Nitrogen-Fixing Alphaproteobacterium Isolated from Brazilian Amazon Rain Forest.</title>
        <authorList>
            <person name="De Araujo J.L."/>
            <person name="Zilli J.E."/>
        </authorList>
    </citation>
    <scope>NUCLEOTIDE SEQUENCE [LARGE SCALE GENOMIC DNA]</scope>
    <source>
        <strain evidence="2 3">BR3351</strain>
    </source>
</reference>
<gene>
    <name evidence="2" type="ORF">AOQ71_17680</name>
</gene>
<dbReference type="GO" id="GO:0004363">
    <property type="term" value="F:glutathione synthase activity"/>
    <property type="evidence" value="ECO:0007669"/>
    <property type="project" value="InterPro"/>
</dbReference>